<evidence type="ECO:0000313" key="7">
    <source>
        <dbReference type="EMBL" id="VEL37017.1"/>
    </source>
</evidence>
<evidence type="ECO:0000256" key="1">
    <source>
        <dbReference type="ARBA" id="ARBA00022527"/>
    </source>
</evidence>
<dbReference type="Pfam" id="PF00069">
    <property type="entry name" value="Pkinase"/>
    <property type="match status" value="1"/>
</dbReference>
<dbReference type="PROSITE" id="PS50011">
    <property type="entry name" value="PROTEIN_KINASE_DOM"/>
    <property type="match status" value="1"/>
</dbReference>
<comment type="caution">
    <text evidence="7">The sequence shown here is derived from an EMBL/GenBank/DDBJ whole genome shotgun (WGS) entry which is preliminary data.</text>
</comment>
<dbReference type="OrthoDB" id="1732493at2759"/>
<sequence length="79" mass="9034">MLTEALVALKEIRLEHEEGAPCTAIREVSLLRDLRHANIVTLHDIIHTEKSLTLVFEYLVSRSLETYSCYLPPLVLVFV</sequence>
<proteinExistence type="predicted"/>
<evidence type="ECO:0000256" key="4">
    <source>
        <dbReference type="ARBA" id="ARBA00022777"/>
    </source>
</evidence>
<reference evidence="7" key="1">
    <citation type="submission" date="2018-11" db="EMBL/GenBank/DDBJ databases">
        <authorList>
            <consortium name="Pathogen Informatics"/>
        </authorList>
    </citation>
    <scope>NUCLEOTIDE SEQUENCE</scope>
</reference>
<evidence type="ECO:0000256" key="3">
    <source>
        <dbReference type="ARBA" id="ARBA00022741"/>
    </source>
</evidence>
<keyword evidence="8" id="KW-1185">Reference proteome</keyword>
<dbReference type="PANTHER" id="PTHR24056:SF246">
    <property type="entry name" value="ECDYSONE-INDUCED PROTEIN 63E, ISOFORM N"/>
    <property type="match status" value="1"/>
</dbReference>
<accession>A0A3S5AH53</accession>
<dbReference type="Proteomes" id="UP000784294">
    <property type="component" value="Unassembled WGS sequence"/>
</dbReference>
<dbReference type="InterPro" id="IPR011009">
    <property type="entry name" value="Kinase-like_dom_sf"/>
</dbReference>
<dbReference type="SUPFAM" id="SSF56112">
    <property type="entry name" value="Protein kinase-like (PK-like)"/>
    <property type="match status" value="1"/>
</dbReference>
<evidence type="ECO:0000259" key="6">
    <source>
        <dbReference type="PROSITE" id="PS50011"/>
    </source>
</evidence>
<gene>
    <name evidence="7" type="ORF">PXEA_LOCUS30457</name>
</gene>
<evidence type="ECO:0000256" key="2">
    <source>
        <dbReference type="ARBA" id="ARBA00022679"/>
    </source>
</evidence>
<feature type="domain" description="Protein kinase" evidence="6">
    <location>
        <begin position="1"/>
        <end position="79"/>
    </location>
</feature>
<dbReference type="EMBL" id="CAAALY010253773">
    <property type="protein sequence ID" value="VEL37017.1"/>
    <property type="molecule type" value="Genomic_DNA"/>
</dbReference>
<keyword evidence="3" id="KW-0547">Nucleotide-binding</keyword>
<dbReference type="AlphaFoldDB" id="A0A3S5AH53"/>
<dbReference type="InterPro" id="IPR000719">
    <property type="entry name" value="Prot_kinase_dom"/>
</dbReference>
<dbReference type="GO" id="GO:0004693">
    <property type="term" value="F:cyclin-dependent protein serine/threonine kinase activity"/>
    <property type="evidence" value="ECO:0007669"/>
    <property type="project" value="TreeGrafter"/>
</dbReference>
<keyword evidence="1" id="KW-0723">Serine/threonine-protein kinase</keyword>
<evidence type="ECO:0000256" key="5">
    <source>
        <dbReference type="ARBA" id="ARBA00022840"/>
    </source>
</evidence>
<keyword evidence="4" id="KW-0418">Kinase</keyword>
<keyword evidence="2" id="KW-0808">Transferase</keyword>
<evidence type="ECO:0000313" key="8">
    <source>
        <dbReference type="Proteomes" id="UP000784294"/>
    </source>
</evidence>
<protein>
    <recommendedName>
        <fullName evidence="6">Protein kinase domain-containing protein</fullName>
    </recommendedName>
</protein>
<dbReference type="InterPro" id="IPR050108">
    <property type="entry name" value="CDK"/>
</dbReference>
<organism evidence="7 8">
    <name type="scientific">Protopolystoma xenopodis</name>
    <dbReference type="NCBI Taxonomy" id="117903"/>
    <lineage>
        <taxon>Eukaryota</taxon>
        <taxon>Metazoa</taxon>
        <taxon>Spiralia</taxon>
        <taxon>Lophotrochozoa</taxon>
        <taxon>Platyhelminthes</taxon>
        <taxon>Monogenea</taxon>
        <taxon>Polyopisthocotylea</taxon>
        <taxon>Polystomatidea</taxon>
        <taxon>Polystomatidae</taxon>
        <taxon>Protopolystoma</taxon>
    </lineage>
</organism>
<dbReference type="Gene3D" id="3.30.200.20">
    <property type="entry name" value="Phosphorylase Kinase, domain 1"/>
    <property type="match status" value="1"/>
</dbReference>
<dbReference type="GO" id="GO:0005524">
    <property type="term" value="F:ATP binding"/>
    <property type="evidence" value="ECO:0007669"/>
    <property type="project" value="UniProtKB-KW"/>
</dbReference>
<dbReference type="PANTHER" id="PTHR24056">
    <property type="entry name" value="CELL DIVISION PROTEIN KINASE"/>
    <property type="match status" value="1"/>
</dbReference>
<dbReference type="GO" id="GO:0005634">
    <property type="term" value="C:nucleus"/>
    <property type="evidence" value="ECO:0007669"/>
    <property type="project" value="TreeGrafter"/>
</dbReference>
<name>A0A3S5AH53_9PLAT</name>
<keyword evidence="5" id="KW-0067">ATP-binding</keyword>
<dbReference type="GO" id="GO:0005737">
    <property type="term" value="C:cytoplasm"/>
    <property type="evidence" value="ECO:0007669"/>
    <property type="project" value="TreeGrafter"/>
</dbReference>